<sequence>MKLVRRLTILFQIMVCSCSQMADQGKIPDEYVSVLAEGDFKIPSRRNFDILFFRSNDKRIVETSVDALHSIYRAGFETEFDHYSDFLSESLNGNFEIPREFFDGRQAYPFIPEADVIEIFEHSSSDEFAARFCDQDSSGTFTLKDSIPDTSNTYIRTVLYCMFLKGFEIHPVDSKKSFIIKPMI</sequence>
<evidence type="ECO:0008006" key="4">
    <source>
        <dbReference type="Google" id="ProtNLM"/>
    </source>
</evidence>
<feature type="chain" id="PRO_5002969320" description="Lipoprotein" evidence="1">
    <location>
        <begin position="23"/>
        <end position="184"/>
    </location>
</feature>
<proteinExistence type="predicted"/>
<reference evidence="2 3" key="1">
    <citation type="journal article" date="2009" name="Stand. Genomic Sci.">
        <title>Complete genome sequence of Dyadobacter fermentans type strain (NS114).</title>
        <authorList>
            <person name="Lang E."/>
            <person name="Lapidus A."/>
            <person name="Chertkov O."/>
            <person name="Brettin T."/>
            <person name="Detter J.C."/>
            <person name="Han C."/>
            <person name="Copeland A."/>
            <person name="Glavina Del Rio T."/>
            <person name="Nolan M."/>
            <person name="Chen F."/>
            <person name="Lucas S."/>
            <person name="Tice H."/>
            <person name="Cheng J.F."/>
            <person name="Land M."/>
            <person name="Hauser L."/>
            <person name="Chang Y.J."/>
            <person name="Jeffries C.D."/>
            <person name="Kopitz M."/>
            <person name="Bruce D."/>
            <person name="Goodwin L."/>
            <person name="Pitluck S."/>
            <person name="Ovchinnikova G."/>
            <person name="Pati A."/>
            <person name="Ivanova N."/>
            <person name="Mavrommatis K."/>
            <person name="Chen A."/>
            <person name="Palaniappan K."/>
            <person name="Chain P."/>
            <person name="Bristow J."/>
            <person name="Eisen J.A."/>
            <person name="Markowitz V."/>
            <person name="Hugenholtz P."/>
            <person name="Goker M."/>
            <person name="Rohde M."/>
            <person name="Kyrpides N.C."/>
            <person name="Klenk H.P."/>
        </authorList>
    </citation>
    <scope>NUCLEOTIDE SEQUENCE [LARGE SCALE GENOMIC DNA]</scope>
    <source>
        <strain evidence="3">ATCC 700827 / DSM 18053 / CIP 107007 / KCTC 52180 / NS114</strain>
    </source>
</reference>
<dbReference type="AlphaFoldDB" id="C6VZP9"/>
<dbReference type="EMBL" id="CP001619">
    <property type="protein sequence ID" value="ACT93527.1"/>
    <property type="molecule type" value="Genomic_DNA"/>
</dbReference>
<evidence type="ECO:0000256" key="1">
    <source>
        <dbReference type="SAM" id="SignalP"/>
    </source>
</evidence>
<dbReference type="RefSeq" id="WP_015811779.1">
    <property type="nucleotide sequence ID" value="NC_013037.1"/>
</dbReference>
<dbReference type="KEGG" id="dfe:Dfer_2308"/>
<organism evidence="2 3">
    <name type="scientific">Dyadobacter fermentans (strain ATCC 700827 / DSM 18053 / CIP 107007 / KCTC 52180 / NS114)</name>
    <dbReference type="NCBI Taxonomy" id="471854"/>
    <lineage>
        <taxon>Bacteria</taxon>
        <taxon>Pseudomonadati</taxon>
        <taxon>Bacteroidota</taxon>
        <taxon>Cytophagia</taxon>
        <taxon>Cytophagales</taxon>
        <taxon>Spirosomataceae</taxon>
        <taxon>Dyadobacter</taxon>
    </lineage>
</organism>
<keyword evidence="3" id="KW-1185">Reference proteome</keyword>
<evidence type="ECO:0000313" key="3">
    <source>
        <dbReference type="Proteomes" id="UP000002011"/>
    </source>
</evidence>
<name>C6VZP9_DYAFD</name>
<feature type="signal peptide" evidence="1">
    <location>
        <begin position="1"/>
        <end position="22"/>
    </location>
</feature>
<dbReference type="HOGENOM" id="CLU_1466018_0_0_10"/>
<keyword evidence="1" id="KW-0732">Signal</keyword>
<evidence type="ECO:0000313" key="2">
    <source>
        <dbReference type="EMBL" id="ACT93527.1"/>
    </source>
</evidence>
<dbReference type="PROSITE" id="PS51257">
    <property type="entry name" value="PROKAR_LIPOPROTEIN"/>
    <property type="match status" value="1"/>
</dbReference>
<accession>C6VZP9</accession>
<protein>
    <recommendedName>
        <fullName evidence="4">Lipoprotein</fullName>
    </recommendedName>
</protein>
<dbReference type="Proteomes" id="UP000002011">
    <property type="component" value="Chromosome"/>
</dbReference>
<gene>
    <name evidence="2" type="ordered locus">Dfer_2308</name>
</gene>